<evidence type="ECO:0000256" key="3">
    <source>
        <dbReference type="ARBA" id="ARBA00020019"/>
    </source>
</evidence>
<dbReference type="FunFam" id="3.40.50.300:FF:000056">
    <property type="entry name" value="Cell division ATP-binding protein FtsE"/>
    <property type="match status" value="1"/>
</dbReference>
<dbReference type="PROSITE" id="PS50893">
    <property type="entry name" value="ABC_TRANSPORTER_2"/>
    <property type="match status" value="1"/>
</dbReference>
<evidence type="ECO:0000313" key="7">
    <source>
        <dbReference type="EMBL" id="SHK76853.1"/>
    </source>
</evidence>
<dbReference type="GO" id="GO:0005524">
    <property type="term" value="F:ATP binding"/>
    <property type="evidence" value="ECO:0007669"/>
    <property type="project" value="UniProtKB-KW"/>
</dbReference>
<gene>
    <name evidence="7" type="ORF">SAMN04488087_1912</name>
</gene>
<keyword evidence="5 7" id="KW-0067">ATP-binding</keyword>
<dbReference type="GO" id="GO:0005886">
    <property type="term" value="C:plasma membrane"/>
    <property type="evidence" value="ECO:0007669"/>
    <property type="project" value="TreeGrafter"/>
</dbReference>
<dbReference type="Pfam" id="PF00005">
    <property type="entry name" value="ABC_tran"/>
    <property type="match status" value="1"/>
</dbReference>
<dbReference type="EMBL" id="FRAU01000006">
    <property type="protein sequence ID" value="SHK76853.1"/>
    <property type="molecule type" value="Genomic_DNA"/>
</dbReference>
<dbReference type="AlphaFoldDB" id="A0A1M6V5V2"/>
<evidence type="ECO:0000259" key="6">
    <source>
        <dbReference type="PROSITE" id="PS50893"/>
    </source>
</evidence>
<dbReference type="SUPFAM" id="SSF52540">
    <property type="entry name" value="P-loop containing nucleoside triphosphate hydrolases"/>
    <property type="match status" value="1"/>
</dbReference>
<dbReference type="PANTHER" id="PTHR24220:SF470">
    <property type="entry name" value="CELL DIVISION ATP-BINDING PROTEIN FTSE"/>
    <property type="match status" value="1"/>
</dbReference>
<keyword evidence="8" id="KW-1185">Reference proteome</keyword>
<sequence>MIVFRNVCISYPLPDGQQRPVFENLSFEIQRGEHVYLIGPTGSGKTTLMRLIYMDLFPDAGYCQVGDYRSDRIKPTEIPYLRRTLGVVFQDFQLLPDRNVYENVAFALYVTGRRGAEVKTRVLQALALVGLSHKRRRYPHELSGGEQQRVVIARAIVNDPWILLADEPTGNLDPRVADEIMELLLSLHRQGMTLLMATHDYRLVKKYPARTLAILNGQLVEVDPHTL</sequence>
<proteinExistence type="inferred from homology"/>
<dbReference type="InterPro" id="IPR015854">
    <property type="entry name" value="ABC_transpr_LolD-like"/>
</dbReference>
<evidence type="ECO:0000256" key="4">
    <source>
        <dbReference type="ARBA" id="ARBA00022741"/>
    </source>
</evidence>
<dbReference type="STRING" id="633813.SAMN04488087_1912"/>
<name>A0A1M6V5V2_9BACT</name>
<dbReference type="Gene3D" id="3.40.50.300">
    <property type="entry name" value="P-loop containing nucleotide triphosphate hydrolases"/>
    <property type="match status" value="1"/>
</dbReference>
<dbReference type="InterPro" id="IPR027417">
    <property type="entry name" value="P-loop_NTPase"/>
</dbReference>
<dbReference type="GO" id="GO:0016887">
    <property type="term" value="F:ATP hydrolysis activity"/>
    <property type="evidence" value="ECO:0007669"/>
    <property type="project" value="InterPro"/>
</dbReference>
<dbReference type="PROSITE" id="PS00211">
    <property type="entry name" value="ABC_TRANSPORTER_1"/>
    <property type="match status" value="1"/>
</dbReference>
<dbReference type="PANTHER" id="PTHR24220">
    <property type="entry name" value="IMPORT ATP-BINDING PROTEIN"/>
    <property type="match status" value="1"/>
</dbReference>
<keyword evidence="4" id="KW-0547">Nucleotide-binding</keyword>
<comment type="similarity">
    <text evidence="2">Belongs to the ABC transporter superfamily.</text>
</comment>
<dbReference type="InterPro" id="IPR003439">
    <property type="entry name" value="ABC_transporter-like_ATP-bd"/>
</dbReference>
<dbReference type="InterPro" id="IPR017871">
    <property type="entry name" value="ABC_transporter-like_CS"/>
</dbReference>
<dbReference type="OrthoDB" id="9802264at2"/>
<evidence type="ECO:0000256" key="2">
    <source>
        <dbReference type="ARBA" id="ARBA00005417"/>
    </source>
</evidence>
<accession>A0A1M6V5V2</accession>
<feature type="domain" description="ABC transporter" evidence="6">
    <location>
        <begin position="2"/>
        <end position="227"/>
    </location>
</feature>
<organism evidence="7 8">
    <name type="scientific">Rhodothermus profundi</name>
    <dbReference type="NCBI Taxonomy" id="633813"/>
    <lineage>
        <taxon>Bacteria</taxon>
        <taxon>Pseudomonadati</taxon>
        <taxon>Rhodothermota</taxon>
        <taxon>Rhodothermia</taxon>
        <taxon>Rhodothermales</taxon>
        <taxon>Rhodothermaceae</taxon>
        <taxon>Rhodothermus</taxon>
    </lineage>
</organism>
<dbReference type="Proteomes" id="UP000185812">
    <property type="component" value="Unassembled WGS sequence"/>
</dbReference>
<keyword evidence="7" id="KW-0132">Cell division</keyword>
<keyword evidence="7" id="KW-0131">Cell cycle</keyword>
<protein>
    <recommendedName>
        <fullName evidence="3">Cell division ATP-binding protein FtsE</fullName>
    </recommendedName>
</protein>
<dbReference type="InterPro" id="IPR003593">
    <property type="entry name" value="AAA+_ATPase"/>
</dbReference>
<evidence type="ECO:0000256" key="5">
    <source>
        <dbReference type="ARBA" id="ARBA00022840"/>
    </source>
</evidence>
<evidence type="ECO:0000256" key="1">
    <source>
        <dbReference type="ARBA" id="ARBA00002579"/>
    </source>
</evidence>
<dbReference type="GO" id="GO:0022857">
    <property type="term" value="F:transmembrane transporter activity"/>
    <property type="evidence" value="ECO:0007669"/>
    <property type="project" value="TreeGrafter"/>
</dbReference>
<evidence type="ECO:0000313" key="8">
    <source>
        <dbReference type="Proteomes" id="UP000185812"/>
    </source>
</evidence>
<dbReference type="GO" id="GO:0051301">
    <property type="term" value="P:cell division"/>
    <property type="evidence" value="ECO:0007669"/>
    <property type="project" value="UniProtKB-KW"/>
</dbReference>
<dbReference type="RefSeq" id="WP_072715752.1">
    <property type="nucleotide sequence ID" value="NZ_FRAU01000006.1"/>
</dbReference>
<dbReference type="SMART" id="SM00382">
    <property type="entry name" value="AAA"/>
    <property type="match status" value="1"/>
</dbReference>
<reference evidence="8" key="1">
    <citation type="submission" date="2016-11" db="EMBL/GenBank/DDBJ databases">
        <authorList>
            <person name="Varghese N."/>
            <person name="Submissions S."/>
        </authorList>
    </citation>
    <scope>NUCLEOTIDE SEQUENCE [LARGE SCALE GENOMIC DNA]</scope>
    <source>
        <strain evidence="8">DSM 22212</strain>
    </source>
</reference>
<comment type="function">
    <text evidence="1">Part of the ABC transporter FtsEX involved in cellular division. Important for assembly or stability of the septal ring.</text>
</comment>